<dbReference type="GO" id="GO:0008375">
    <property type="term" value="F:acetylglucosaminyltransferase activity"/>
    <property type="evidence" value="ECO:0007669"/>
    <property type="project" value="TreeGrafter"/>
</dbReference>
<keyword evidence="4" id="KW-0808">Transferase</keyword>
<organism evidence="9 10">
    <name type="scientific">Varanus komodoensis</name>
    <name type="common">Komodo dragon</name>
    <dbReference type="NCBI Taxonomy" id="61221"/>
    <lineage>
        <taxon>Eukaryota</taxon>
        <taxon>Metazoa</taxon>
        <taxon>Chordata</taxon>
        <taxon>Craniata</taxon>
        <taxon>Vertebrata</taxon>
        <taxon>Euteleostomi</taxon>
        <taxon>Lepidosauria</taxon>
        <taxon>Squamata</taxon>
        <taxon>Bifurcata</taxon>
        <taxon>Unidentata</taxon>
        <taxon>Episquamata</taxon>
        <taxon>Toxicofera</taxon>
        <taxon>Anguimorpha</taxon>
        <taxon>Paleoanguimorpha</taxon>
        <taxon>Varanoidea</taxon>
        <taxon>Varanidae</taxon>
        <taxon>Varanus</taxon>
    </lineage>
</organism>
<dbReference type="Pfam" id="PF04572">
    <property type="entry name" value="Gb3_synth"/>
    <property type="match status" value="1"/>
</dbReference>
<dbReference type="OMA" id="IWDCMEN"/>
<dbReference type="GO" id="GO:0006493">
    <property type="term" value="P:protein O-linked glycosylation"/>
    <property type="evidence" value="ECO:0007669"/>
    <property type="project" value="TreeGrafter"/>
</dbReference>
<evidence type="ECO:0000256" key="6">
    <source>
        <dbReference type="ARBA" id="ARBA00023136"/>
    </source>
</evidence>
<dbReference type="Gene3D" id="3.90.550.20">
    <property type="match status" value="1"/>
</dbReference>
<evidence type="ECO:0000259" key="8">
    <source>
        <dbReference type="Pfam" id="PF04572"/>
    </source>
</evidence>
<keyword evidence="3" id="KW-0328">Glycosyltransferase</keyword>
<evidence type="ECO:0000256" key="4">
    <source>
        <dbReference type="ARBA" id="ARBA00022679"/>
    </source>
</evidence>
<keyword evidence="10" id="KW-1185">Reference proteome</keyword>
<protein>
    <submittedName>
        <fullName evidence="9">Alpha-1,4-N-acetylglucosaminyltransferase</fullName>
    </submittedName>
</protein>
<evidence type="ECO:0000313" key="10">
    <source>
        <dbReference type="Proteomes" id="UP000694545"/>
    </source>
</evidence>
<evidence type="ECO:0000313" key="9">
    <source>
        <dbReference type="Ensembl" id="ENSVKKP00000010553.1"/>
    </source>
</evidence>
<dbReference type="AlphaFoldDB" id="A0A8D2JI95"/>
<reference evidence="9" key="1">
    <citation type="submission" date="2025-08" db="UniProtKB">
        <authorList>
            <consortium name="Ensembl"/>
        </authorList>
    </citation>
    <scope>IDENTIFICATION</scope>
</reference>
<evidence type="ECO:0000256" key="3">
    <source>
        <dbReference type="ARBA" id="ARBA00022676"/>
    </source>
</evidence>
<dbReference type="Proteomes" id="UP000694545">
    <property type="component" value="Unplaced"/>
</dbReference>
<evidence type="ECO:0000256" key="5">
    <source>
        <dbReference type="ARBA" id="ARBA00023034"/>
    </source>
</evidence>
<comment type="subcellular location">
    <subcellularLocation>
        <location evidence="1">Golgi apparatus membrane</location>
        <topology evidence="1">Single-pass type II membrane protein</topology>
    </subcellularLocation>
</comment>
<evidence type="ECO:0000256" key="1">
    <source>
        <dbReference type="ARBA" id="ARBA00004323"/>
    </source>
</evidence>
<keyword evidence="7" id="KW-0812">Transmembrane</keyword>
<dbReference type="GO" id="GO:0000139">
    <property type="term" value="C:Golgi membrane"/>
    <property type="evidence" value="ECO:0007669"/>
    <property type="project" value="UniProtKB-SubCell"/>
</dbReference>
<dbReference type="Pfam" id="PF04488">
    <property type="entry name" value="Gly_transf_sug"/>
    <property type="match status" value="1"/>
</dbReference>
<dbReference type="PANTHER" id="PTHR12042:SF16">
    <property type="entry name" value="ALPHA-1,4-N-ACETYLGLUCOSAMINYLTRANSFERASE"/>
    <property type="match status" value="1"/>
</dbReference>
<proteinExistence type="inferred from homology"/>
<keyword evidence="7" id="KW-1133">Transmembrane helix</keyword>
<comment type="similarity">
    <text evidence="2">Belongs to the glycosyltransferase 32 family.</text>
</comment>
<dbReference type="PANTHER" id="PTHR12042">
    <property type="entry name" value="LACTOSYLCERAMIDE 4-ALPHA-GALACTOSYLTRANSFERASE ALPHA- 1,4-GALACTOSYLTRANSFERASE"/>
    <property type="match status" value="1"/>
</dbReference>
<dbReference type="InterPro" id="IPR029044">
    <property type="entry name" value="Nucleotide-diphossugar_trans"/>
</dbReference>
<evidence type="ECO:0000256" key="2">
    <source>
        <dbReference type="ARBA" id="ARBA00009003"/>
    </source>
</evidence>
<feature type="domain" description="Alpha 1,4-glycosyltransferase" evidence="8">
    <location>
        <begin position="198"/>
        <end position="324"/>
    </location>
</feature>
<dbReference type="SUPFAM" id="SSF53448">
    <property type="entry name" value="Nucleotide-diphospho-sugar transferases"/>
    <property type="match status" value="1"/>
</dbReference>
<dbReference type="InterPro" id="IPR007652">
    <property type="entry name" value="A1-4-GlycosylTfrase_dom"/>
</dbReference>
<dbReference type="Ensembl" id="ENSVKKT00000010811.1">
    <property type="protein sequence ID" value="ENSVKKP00000010553.1"/>
    <property type="gene ID" value="ENSVKKG00000007425.1"/>
</dbReference>
<reference evidence="9" key="2">
    <citation type="submission" date="2025-09" db="UniProtKB">
        <authorList>
            <consortium name="Ensembl"/>
        </authorList>
    </citation>
    <scope>IDENTIFICATION</scope>
</reference>
<evidence type="ECO:0000256" key="7">
    <source>
        <dbReference type="SAM" id="Phobius"/>
    </source>
</evidence>
<keyword evidence="5" id="KW-0333">Golgi apparatus</keyword>
<keyword evidence="6 7" id="KW-0472">Membrane</keyword>
<dbReference type="InterPro" id="IPR051981">
    <property type="entry name" value="Glycosyltransf_32"/>
</dbReference>
<feature type="transmembrane region" description="Helical" evidence="7">
    <location>
        <begin position="7"/>
        <end position="24"/>
    </location>
</feature>
<sequence>MLKEIQVCLCITFLSAFGIFYEFYQAPGCLFSCKPMPKHFLTHKDIMAQGRSIILLETTDHLQPSPLVLCSLESAARIYPDRPVIYFMKGLGNNTMEDLKSSCPPLSFLSAVRNIFIFPLQMDSLFQDTPLLPWYLQVNATQEKNWIYIISDAIRLAMLWKYGGIYMDTDVISIRPIPVTNFLAAQSSQFSSNGILGFQPHHRFLWDCMKDFVQNYNGNIWGNQGPYLITRMLKKICNLTNFEDVKDQRCQNISFLHPERFYPIPFQQWMQYYKVWDSRPNFNHSYALHLWNFMNQEEKKNVTVGSNTLVENLFKTYCPTTYRISLGSGDRSVFCFYIFN</sequence>
<name>A0A8D2JI95_VARKO</name>
<dbReference type="InterPro" id="IPR007577">
    <property type="entry name" value="GlycoTrfase_DXD_sugar-bd_CS"/>
</dbReference>
<accession>A0A8D2JI95</accession>